<feature type="transmembrane region" description="Helical" evidence="1">
    <location>
        <begin position="274"/>
        <end position="292"/>
    </location>
</feature>
<evidence type="ECO:0000256" key="1">
    <source>
        <dbReference type="SAM" id="Phobius"/>
    </source>
</evidence>
<dbReference type="SMART" id="SM00267">
    <property type="entry name" value="GGDEF"/>
    <property type="match status" value="1"/>
</dbReference>
<feature type="domain" description="GGDEF" evidence="3">
    <location>
        <begin position="508"/>
        <end position="639"/>
    </location>
</feature>
<dbReference type="AlphaFoldDB" id="A0A420E7B8"/>
<dbReference type="InterPro" id="IPR001633">
    <property type="entry name" value="EAL_dom"/>
</dbReference>
<organism evidence="4 5">
    <name type="scientific">Alginatibacterium sediminis</name>
    <dbReference type="NCBI Taxonomy" id="2164068"/>
    <lineage>
        <taxon>Bacteria</taxon>
        <taxon>Pseudomonadati</taxon>
        <taxon>Pseudomonadota</taxon>
        <taxon>Gammaproteobacteria</taxon>
        <taxon>Alteromonadales</taxon>
        <taxon>Alteromonadaceae</taxon>
        <taxon>Alginatibacterium</taxon>
    </lineage>
</organism>
<dbReference type="OrthoDB" id="9813903at2"/>
<name>A0A420E7B8_9ALTE</name>
<dbReference type="Gene3D" id="3.20.20.450">
    <property type="entry name" value="EAL domain"/>
    <property type="match status" value="1"/>
</dbReference>
<dbReference type="Pfam" id="PF00990">
    <property type="entry name" value="GGDEF"/>
    <property type="match status" value="1"/>
</dbReference>
<keyword evidence="1" id="KW-0812">Transmembrane</keyword>
<accession>A0A420E7B8</accession>
<dbReference type="CDD" id="cd01949">
    <property type="entry name" value="GGDEF"/>
    <property type="match status" value="1"/>
</dbReference>
<evidence type="ECO:0000313" key="4">
    <source>
        <dbReference type="EMBL" id="RKF14305.1"/>
    </source>
</evidence>
<sequence length="905" mass="101808">MIKTNRIRTIDFWIALVLITIAIGTLNFYAQFRSIDFRMMDWRSTQIERQASGDLVLVEMDSQSIKEFGVWPWPRSYFALAIDQLNQYQAKRIFIDIDFSSSSSDLQDQSLAWSIEQSKVPIILPAFTQEDASGNWSLTQALPMFAENSSLGSANISPEPDGLVRQLNPFSQDPMLIAPNVVMLMLDGMTSSDPFFIDFSISPSTIPRISMADLIAGRFNPNLFADKVVIIGASAIELGDIKAVPNYFVLPGATILALAYETIVQERQLYFVEMHYQLIAILLLAFTLGIGFKIKSWRLGIFLVLGCVLSIETIALVLQTQRSIVFPTFALHLLCLFALIQQVISRLKIEQILSFRHLIAQRNAEAWSHTIVMNSSEGIVRTELDGSIIECNARIMDMLQLEHEPNSSDKIDDILELEHLAENTIRPQKITLNTQAGMSFTFEYSRQLVKLDNKTQVAYLVRDITQQTKYEQQLHHQVNHDHLTGIANRGQIELQSPLVIQSAKLQSANFAVVMLDLDNFKDVNDALGHNHGDLLLQQVAQKLQTVPGTELIARLGGDEFVLIFSPSHDLSLYAEQFKKLQKIFAQRFKIHDIDLSISASLGIAYYPQHGEDFETLLKHADLAMYQAKKNMQFSCVFDQQYQQATLRRLMLFGDLRDAVNGHQIQLNYQPKIDIASRKVIGAEVLARWHHPQLGPISPDEFVGVAEHTGLIQGLSFYIIEQAIAQAQLWQSQGININIAVNLSPQNLLDVKLVDYFRQQFAAAPLALQNFSVEVTETVVMTNSAKCIETLGELRKLGLKVSIDDFGTGHSSLQYLDKLPVDELKIDRSFLLNLLESPSQQTIVKTVIDLAHSLNMQVVCEGVEDEVTLASLETFGADIAQGYLFSPPQASEAFLSWVINQQRKFD</sequence>
<dbReference type="InterPro" id="IPR052155">
    <property type="entry name" value="Biofilm_reg_signaling"/>
</dbReference>
<dbReference type="SUPFAM" id="SSF141868">
    <property type="entry name" value="EAL domain-like"/>
    <property type="match status" value="1"/>
</dbReference>
<proteinExistence type="predicted"/>
<keyword evidence="1" id="KW-1133">Transmembrane helix</keyword>
<dbReference type="InterPro" id="IPR035919">
    <property type="entry name" value="EAL_sf"/>
</dbReference>
<evidence type="ECO:0000313" key="5">
    <source>
        <dbReference type="Proteomes" id="UP000286482"/>
    </source>
</evidence>
<feature type="transmembrane region" description="Helical" evidence="1">
    <location>
        <begin position="324"/>
        <end position="344"/>
    </location>
</feature>
<dbReference type="RefSeq" id="WP_120356116.1">
    <property type="nucleotide sequence ID" value="NZ_RAQO01000009.1"/>
</dbReference>
<feature type="transmembrane region" description="Helical" evidence="1">
    <location>
        <begin position="299"/>
        <end position="318"/>
    </location>
</feature>
<reference evidence="4 5" key="1">
    <citation type="submission" date="2018-09" db="EMBL/GenBank/DDBJ databases">
        <authorList>
            <person name="Wang Z."/>
        </authorList>
    </citation>
    <scope>NUCLEOTIDE SEQUENCE [LARGE SCALE GENOMIC DNA]</scope>
    <source>
        <strain evidence="4 5">ALS 81</strain>
    </source>
</reference>
<dbReference type="PANTHER" id="PTHR44757:SF2">
    <property type="entry name" value="BIOFILM ARCHITECTURE MAINTENANCE PROTEIN MBAA"/>
    <property type="match status" value="1"/>
</dbReference>
<dbReference type="Pfam" id="PF05226">
    <property type="entry name" value="CHASE2"/>
    <property type="match status" value="1"/>
</dbReference>
<dbReference type="CDD" id="cd01948">
    <property type="entry name" value="EAL"/>
    <property type="match status" value="1"/>
</dbReference>
<keyword evidence="1" id="KW-0472">Membrane</keyword>
<dbReference type="SUPFAM" id="SSF55073">
    <property type="entry name" value="Nucleotide cyclase"/>
    <property type="match status" value="1"/>
</dbReference>
<dbReference type="InterPro" id="IPR035965">
    <property type="entry name" value="PAS-like_dom_sf"/>
</dbReference>
<dbReference type="SUPFAM" id="SSF55785">
    <property type="entry name" value="PYP-like sensor domain (PAS domain)"/>
    <property type="match status" value="1"/>
</dbReference>
<feature type="transmembrane region" description="Helical" evidence="1">
    <location>
        <begin position="12"/>
        <end position="30"/>
    </location>
</feature>
<protein>
    <submittedName>
        <fullName evidence="4">EAL domain-containing protein</fullName>
    </submittedName>
</protein>
<dbReference type="Proteomes" id="UP000286482">
    <property type="component" value="Unassembled WGS sequence"/>
</dbReference>
<dbReference type="InterPro" id="IPR043128">
    <property type="entry name" value="Rev_trsase/Diguanyl_cyclase"/>
</dbReference>
<comment type="caution">
    <text evidence="4">The sequence shown here is derived from an EMBL/GenBank/DDBJ whole genome shotgun (WGS) entry which is preliminary data.</text>
</comment>
<dbReference type="Gene3D" id="3.30.70.270">
    <property type="match status" value="1"/>
</dbReference>
<keyword evidence="5" id="KW-1185">Reference proteome</keyword>
<gene>
    <name evidence="4" type="ORF">DBZ36_16720</name>
</gene>
<evidence type="ECO:0000259" key="3">
    <source>
        <dbReference type="PROSITE" id="PS50887"/>
    </source>
</evidence>
<dbReference type="Gene3D" id="3.30.450.20">
    <property type="entry name" value="PAS domain"/>
    <property type="match status" value="1"/>
</dbReference>
<dbReference type="InterPro" id="IPR007890">
    <property type="entry name" value="CHASE2"/>
</dbReference>
<dbReference type="SMART" id="SM01080">
    <property type="entry name" value="CHASE2"/>
    <property type="match status" value="1"/>
</dbReference>
<dbReference type="EMBL" id="RAQO01000009">
    <property type="protein sequence ID" value="RKF14305.1"/>
    <property type="molecule type" value="Genomic_DNA"/>
</dbReference>
<dbReference type="NCBIfam" id="TIGR00254">
    <property type="entry name" value="GGDEF"/>
    <property type="match status" value="1"/>
</dbReference>
<dbReference type="PROSITE" id="PS50883">
    <property type="entry name" value="EAL"/>
    <property type="match status" value="1"/>
</dbReference>
<feature type="domain" description="EAL" evidence="2">
    <location>
        <begin position="648"/>
        <end position="901"/>
    </location>
</feature>
<dbReference type="SMART" id="SM00052">
    <property type="entry name" value="EAL"/>
    <property type="match status" value="1"/>
</dbReference>
<dbReference type="InterPro" id="IPR029787">
    <property type="entry name" value="Nucleotide_cyclase"/>
</dbReference>
<dbReference type="InterPro" id="IPR000160">
    <property type="entry name" value="GGDEF_dom"/>
</dbReference>
<evidence type="ECO:0000259" key="2">
    <source>
        <dbReference type="PROSITE" id="PS50883"/>
    </source>
</evidence>
<dbReference type="PANTHER" id="PTHR44757">
    <property type="entry name" value="DIGUANYLATE CYCLASE DGCP"/>
    <property type="match status" value="1"/>
</dbReference>
<dbReference type="PROSITE" id="PS50887">
    <property type="entry name" value="GGDEF"/>
    <property type="match status" value="1"/>
</dbReference>
<dbReference type="Pfam" id="PF00563">
    <property type="entry name" value="EAL"/>
    <property type="match status" value="1"/>
</dbReference>